<gene>
    <name evidence="1" type="ORF">FHX76_000286</name>
</gene>
<accession>A0A7X5TSN4</accession>
<organism evidence="1 2">
    <name type="scientific">Lysinibacter cavernae</name>
    <dbReference type="NCBI Taxonomy" id="1640652"/>
    <lineage>
        <taxon>Bacteria</taxon>
        <taxon>Bacillati</taxon>
        <taxon>Actinomycetota</taxon>
        <taxon>Actinomycetes</taxon>
        <taxon>Micrococcales</taxon>
        <taxon>Microbacteriaceae</taxon>
        <taxon>Lysinibacter</taxon>
    </lineage>
</organism>
<evidence type="ECO:0000313" key="2">
    <source>
        <dbReference type="Proteomes" id="UP000541033"/>
    </source>
</evidence>
<dbReference type="AlphaFoldDB" id="A0A7X5TSN4"/>
<comment type="caution">
    <text evidence="1">The sequence shown here is derived from an EMBL/GenBank/DDBJ whole genome shotgun (WGS) entry which is preliminary data.</text>
</comment>
<dbReference type="Proteomes" id="UP000541033">
    <property type="component" value="Unassembled WGS sequence"/>
</dbReference>
<proteinExistence type="predicted"/>
<dbReference type="EMBL" id="JAAMOX010000001">
    <property type="protein sequence ID" value="NIH52418.1"/>
    <property type="molecule type" value="Genomic_DNA"/>
</dbReference>
<name>A0A7X5TSN4_9MICO</name>
<evidence type="ECO:0000313" key="1">
    <source>
        <dbReference type="EMBL" id="NIH52418.1"/>
    </source>
</evidence>
<reference evidence="1 2" key="1">
    <citation type="submission" date="2020-02" db="EMBL/GenBank/DDBJ databases">
        <title>Sequencing the genomes of 1000 actinobacteria strains.</title>
        <authorList>
            <person name="Klenk H.-P."/>
        </authorList>
    </citation>
    <scope>NUCLEOTIDE SEQUENCE [LARGE SCALE GENOMIC DNA]</scope>
    <source>
        <strain evidence="1 2">DSM 27960</strain>
    </source>
</reference>
<keyword evidence="2" id="KW-1185">Reference proteome</keyword>
<protein>
    <submittedName>
        <fullName evidence="1">Uncharacterized protein</fullName>
    </submittedName>
</protein>
<sequence length="35" mass="3746">MKVRRPAKQCRANVVENLAGFGTVDKYPAVAASVV</sequence>